<dbReference type="InterPro" id="IPR043519">
    <property type="entry name" value="NT_sf"/>
</dbReference>
<evidence type="ECO:0000313" key="3">
    <source>
        <dbReference type="Proteomes" id="UP000093053"/>
    </source>
</evidence>
<protein>
    <recommendedName>
        <fullName evidence="1">RelA/SpoT domain-containing protein</fullName>
    </recommendedName>
</protein>
<evidence type="ECO:0000259" key="1">
    <source>
        <dbReference type="SMART" id="SM00954"/>
    </source>
</evidence>
<feature type="domain" description="RelA/SpoT" evidence="1">
    <location>
        <begin position="44"/>
        <end position="171"/>
    </location>
</feature>
<dbReference type="Gene3D" id="1.10.287.860">
    <property type="entry name" value="Nucleotidyltransferase"/>
    <property type="match status" value="1"/>
</dbReference>
<dbReference type="Pfam" id="PF04607">
    <property type="entry name" value="RelA_SpoT"/>
    <property type="match status" value="1"/>
</dbReference>
<dbReference type="Proteomes" id="UP000093053">
    <property type="component" value="Chromosome"/>
</dbReference>
<dbReference type="KEGG" id="led:BBK82_19055"/>
<dbReference type="InterPro" id="IPR007685">
    <property type="entry name" value="RelA_SpoT"/>
</dbReference>
<dbReference type="STRING" id="1586287.BBK82_19055"/>
<dbReference type="Gene3D" id="3.30.460.10">
    <property type="entry name" value="Beta Polymerase, domain 2"/>
    <property type="match status" value="1"/>
</dbReference>
<reference evidence="2 3" key="1">
    <citation type="submission" date="2016-07" db="EMBL/GenBank/DDBJ databases">
        <title>Complete genome sequence of the Lentzea guizhouensis DHS C013.</title>
        <authorList>
            <person name="Cao C."/>
        </authorList>
    </citation>
    <scope>NUCLEOTIDE SEQUENCE [LARGE SCALE GENOMIC DNA]</scope>
    <source>
        <strain evidence="2 3">DHS C013</strain>
    </source>
</reference>
<dbReference type="CDD" id="cd05399">
    <property type="entry name" value="NT_Rel-Spo_like"/>
    <property type="match status" value="1"/>
</dbReference>
<dbReference type="SMART" id="SM00954">
    <property type="entry name" value="RelA_SpoT"/>
    <property type="match status" value="1"/>
</dbReference>
<sequence length="343" mass="38906">MTSPNWKAEYAEVRSMYVAYEKKLRELVREILEHAGIDVFQVEGRVKTLDSFDEKIRRKSGKYDNPLTDMTDLVGLRIIAHYLEDVDRIVELLGGEFEVREEHSMNKQDELAPDQFGYTSNHLVVRIGSRSERPEWAKYAGISVEFQVRTMSQHAWAAMHHKLGYKREADVPIPLQRKLFRLSALFEMADEQFSTIKDEIDKLSGKYSDSVKHGDLDLDVDAQSIDAYVRNSPKVRAIAAMAKNSGMKLLDGNLDELVNTAAVLGATTIEEIDQLLPDESSTRRVLDAMGPVLDLAPEDDLLEVDLASIVLTFHGATQEQFDRVYVGGWEEFNIARERLLSQG</sequence>
<dbReference type="OrthoDB" id="9801824at2"/>
<dbReference type="SUPFAM" id="SSF81301">
    <property type="entry name" value="Nucleotidyltransferase"/>
    <property type="match status" value="1"/>
</dbReference>
<dbReference type="PANTHER" id="PTHR41773">
    <property type="entry name" value="GTP PYROPHOSPHATASE-RELATED"/>
    <property type="match status" value="1"/>
</dbReference>
<organism evidence="2 3">
    <name type="scientific">Lentzea guizhouensis</name>
    <dbReference type="NCBI Taxonomy" id="1586287"/>
    <lineage>
        <taxon>Bacteria</taxon>
        <taxon>Bacillati</taxon>
        <taxon>Actinomycetota</taxon>
        <taxon>Actinomycetes</taxon>
        <taxon>Pseudonocardiales</taxon>
        <taxon>Pseudonocardiaceae</taxon>
        <taxon>Lentzea</taxon>
    </lineage>
</organism>
<accession>A0A1B2HJF8</accession>
<keyword evidence="3" id="KW-1185">Reference proteome</keyword>
<dbReference type="GO" id="GO:0015969">
    <property type="term" value="P:guanosine tetraphosphate metabolic process"/>
    <property type="evidence" value="ECO:0007669"/>
    <property type="project" value="InterPro"/>
</dbReference>
<evidence type="ECO:0000313" key="2">
    <source>
        <dbReference type="EMBL" id="ANZ37849.1"/>
    </source>
</evidence>
<dbReference type="AlphaFoldDB" id="A0A1B2HJF8"/>
<proteinExistence type="predicted"/>
<name>A0A1B2HJF8_9PSEU</name>
<gene>
    <name evidence="2" type="ORF">BBK82_19055</name>
</gene>
<dbReference type="EMBL" id="CP016793">
    <property type="protein sequence ID" value="ANZ37849.1"/>
    <property type="molecule type" value="Genomic_DNA"/>
</dbReference>
<dbReference type="PANTHER" id="PTHR41773:SF1">
    <property type="entry name" value="RELA_SPOT DOMAIN-CONTAINING PROTEIN"/>
    <property type="match status" value="1"/>
</dbReference>
<dbReference type="RefSeq" id="WP_065916210.1">
    <property type="nucleotide sequence ID" value="NZ_CP016793.1"/>
</dbReference>